<name>A0A1X7S1A6_ZYMT9</name>
<feature type="chain" id="PRO_5012417370" evidence="1">
    <location>
        <begin position="18"/>
        <end position="199"/>
    </location>
</feature>
<evidence type="ECO:0000256" key="1">
    <source>
        <dbReference type="SAM" id="SignalP"/>
    </source>
</evidence>
<dbReference type="EMBL" id="LT853698">
    <property type="protein sequence ID" value="SMQ52957.1"/>
    <property type="molecule type" value="Genomic_DNA"/>
</dbReference>
<reference evidence="2 3" key="1">
    <citation type="submission" date="2016-06" db="EMBL/GenBank/DDBJ databases">
        <authorList>
            <person name="Kjaerup R.B."/>
            <person name="Dalgaard T.S."/>
            <person name="Juul-Madsen H.R."/>
        </authorList>
    </citation>
    <scope>NUCLEOTIDE SEQUENCE [LARGE SCALE GENOMIC DNA]</scope>
</reference>
<protein>
    <submittedName>
        <fullName evidence="2">Uncharacterized protein</fullName>
    </submittedName>
</protein>
<proteinExistence type="predicted"/>
<keyword evidence="1" id="KW-0732">Signal</keyword>
<evidence type="ECO:0000313" key="2">
    <source>
        <dbReference type="EMBL" id="SMQ52957.1"/>
    </source>
</evidence>
<dbReference type="STRING" id="1276538.A0A1X7S1A6"/>
<sequence length="199" mass="21863">MQLTTLLLTAFAAVTTAIPTSSLPTTQNLTARADDTFEILIINRCKWTKSFALYNIEQPSFTMIERSKPVNIPTNGQATLRAPFHGLGYRLSGHAEWGTARQWEHQALFEFGYAAFLGVEGTAYNLSVMEGSDKDIGIRVWPIANGKGSGQCARKTCWPDKCPPDQGWTNPNQKDIGSPADTGCYKGKTGFRVVFCPIP</sequence>
<organism evidence="2 3">
    <name type="scientific">Zymoseptoria tritici (strain ST99CH_3D7)</name>
    <dbReference type="NCBI Taxonomy" id="1276538"/>
    <lineage>
        <taxon>Eukaryota</taxon>
        <taxon>Fungi</taxon>
        <taxon>Dikarya</taxon>
        <taxon>Ascomycota</taxon>
        <taxon>Pezizomycotina</taxon>
        <taxon>Dothideomycetes</taxon>
        <taxon>Dothideomycetidae</taxon>
        <taxon>Mycosphaerellales</taxon>
        <taxon>Mycosphaerellaceae</taxon>
        <taxon>Zymoseptoria</taxon>
    </lineage>
</organism>
<dbReference type="Proteomes" id="UP000215127">
    <property type="component" value="Chromosome 7"/>
</dbReference>
<gene>
    <name evidence="2" type="ORF">ZT3D7_G8110</name>
</gene>
<keyword evidence="3" id="KW-1185">Reference proteome</keyword>
<feature type="signal peptide" evidence="1">
    <location>
        <begin position="1"/>
        <end position="17"/>
    </location>
</feature>
<evidence type="ECO:0000313" key="3">
    <source>
        <dbReference type="Proteomes" id="UP000215127"/>
    </source>
</evidence>
<accession>A0A1X7S1A6</accession>
<dbReference type="AlphaFoldDB" id="A0A1X7S1A6"/>